<feature type="signal peptide" evidence="1">
    <location>
        <begin position="1"/>
        <end position="24"/>
    </location>
</feature>
<dbReference type="RefSeq" id="WP_284296642.1">
    <property type="nucleotide sequence ID" value="NZ_BSSV01000002.1"/>
</dbReference>
<name>A0ABQ6HBY4_9GAMM</name>
<feature type="chain" id="PRO_5046537553" description="DUF4426 domain-containing protein" evidence="1">
    <location>
        <begin position="25"/>
        <end position="148"/>
    </location>
</feature>
<evidence type="ECO:0000313" key="3">
    <source>
        <dbReference type="Proteomes" id="UP001157134"/>
    </source>
</evidence>
<evidence type="ECO:0000313" key="2">
    <source>
        <dbReference type="EMBL" id="GLX84949.1"/>
    </source>
</evidence>
<sequence>MKQFNRSLTSLVMVALSGFATVHAQDYNLDFGLVLHNDIGEPVGFEKTKEIPLTYNGEPALYGLVVTNEENTPFTLSSVHILPGNQGEAPRKLMGKPMYIQKRGAVFLRTDIDDVVGVYQMEIYLDNVLYKTITYQITNPSIELAQMR</sequence>
<dbReference type="Proteomes" id="UP001157134">
    <property type="component" value="Unassembled WGS sequence"/>
</dbReference>
<keyword evidence="1" id="KW-0732">Signal</keyword>
<accession>A0ABQ6HBY4</accession>
<protein>
    <recommendedName>
        <fullName evidence="4">DUF4426 domain-containing protein</fullName>
    </recommendedName>
</protein>
<dbReference type="EMBL" id="BSSV01000002">
    <property type="protein sequence ID" value="GLX84949.1"/>
    <property type="molecule type" value="Genomic_DNA"/>
</dbReference>
<reference evidence="2 3" key="1">
    <citation type="submission" date="2023-03" db="EMBL/GenBank/DDBJ databases">
        <title>Thalassotalea loyana LMG 22536T draft genome sequence.</title>
        <authorList>
            <person name="Sawabe T."/>
        </authorList>
    </citation>
    <scope>NUCLEOTIDE SEQUENCE [LARGE SCALE GENOMIC DNA]</scope>
    <source>
        <strain evidence="2 3">LMG 22536</strain>
    </source>
</reference>
<evidence type="ECO:0000256" key="1">
    <source>
        <dbReference type="SAM" id="SignalP"/>
    </source>
</evidence>
<gene>
    <name evidence="2" type="ORF">tloyanaT_12010</name>
</gene>
<keyword evidence="3" id="KW-1185">Reference proteome</keyword>
<evidence type="ECO:0008006" key="4">
    <source>
        <dbReference type="Google" id="ProtNLM"/>
    </source>
</evidence>
<proteinExistence type="predicted"/>
<organism evidence="2 3">
    <name type="scientific">Thalassotalea loyana</name>
    <dbReference type="NCBI Taxonomy" id="280483"/>
    <lineage>
        <taxon>Bacteria</taxon>
        <taxon>Pseudomonadati</taxon>
        <taxon>Pseudomonadota</taxon>
        <taxon>Gammaproteobacteria</taxon>
        <taxon>Alteromonadales</taxon>
        <taxon>Colwelliaceae</taxon>
        <taxon>Thalassotalea</taxon>
    </lineage>
</organism>
<comment type="caution">
    <text evidence="2">The sequence shown here is derived from an EMBL/GenBank/DDBJ whole genome shotgun (WGS) entry which is preliminary data.</text>
</comment>